<keyword evidence="4" id="KW-1185">Reference proteome</keyword>
<keyword evidence="1" id="KW-0175">Coiled coil</keyword>
<organism evidence="3 4">
    <name type="scientific">Strigamia maritima</name>
    <name type="common">European centipede</name>
    <name type="synonym">Geophilus maritimus</name>
    <dbReference type="NCBI Taxonomy" id="126957"/>
    <lineage>
        <taxon>Eukaryota</taxon>
        <taxon>Metazoa</taxon>
        <taxon>Ecdysozoa</taxon>
        <taxon>Arthropoda</taxon>
        <taxon>Myriapoda</taxon>
        <taxon>Chilopoda</taxon>
        <taxon>Pleurostigmophora</taxon>
        <taxon>Geophilomorpha</taxon>
        <taxon>Linotaeniidae</taxon>
        <taxon>Strigamia</taxon>
    </lineage>
</organism>
<dbReference type="HOGENOM" id="CLU_829819_0_0_1"/>
<reference evidence="3" key="2">
    <citation type="submission" date="2015-02" db="UniProtKB">
        <authorList>
            <consortium name="EnsemblMetazoa"/>
        </authorList>
    </citation>
    <scope>IDENTIFICATION</scope>
</reference>
<dbReference type="STRING" id="126957.T1IV83"/>
<sequence length="335" mass="38090">MSYVCDPMSAYWYPTIASQWSRISAFRPWSPVVDKDGKPILNQAMPQQSAYFRDNNSQTLPSYLSRGPPVLLNPERVVPNSETERFERHYQPNVALAPPTAQQISQKIRLSLAANALMINSSRERRIIPNNITAKVMNPEMEMSTDTDETLSDSTTNAESIDYQYEIIGDGTKNNSLEDNNKVDEIESLRKLMEANKIGAAPQQEIVQEVEKIRKKDKVEAEAAKKEKNALQQELEYVKMSKREKLREATEAKRHLRKQLQQMDEEHSAQMKEQMLVQKQLRSQLAAALGIKQEASETNSRGKKVVKNESPIEDIAAAGGKVMNEPNVKMEKERD</sequence>
<feature type="coiled-coil region" evidence="1">
    <location>
        <begin position="207"/>
        <end position="273"/>
    </location>
</feature>
<evidence type="ECO:0000313" key="3">
    <source>
        <dbReference type="EnsemblMetazoa" id="SMAR005076-PA"/>
    </source>
</evidence>
<evidence type="ECO:0000256" key="1">
    <source>
        <dbReference type="SAM" id="Coils"/>
    </source>
</evidence>
<dbReference type="OMA" id="NKGLPEH"/>
<accession>T1IV83</accession>
<dbReference type="eggNOG" id="ENOG502SFKW">
    <property type="taxonomic scope" value="Eukaryota"/>
</dbReference>
<dbReference type="EnsemblMetazoa" id="SMAR005076-RA">
    <property type="protein sequence ID" value="SMAR005076-PA"/>
    <property type="gene ID" value="SMAR005076"/>
</dbReference>
<evidence type="ECO:0000256" key="2">
    <source>
        <dbReference type="SAM" id="MobiDB-lite"/>
    </source>
</evidence>
<name>T1IV83_STRMM</name>
<protein>
    <submittedName>
        <fullName evidence="3">Uncharacterized protein</fullName>
    </submittedName>
</protein>
<dbReference type="EMBL" id="JH431577">
    <property type="status" value="NOT_ANNOTATED_CDS"/>
    <property type="molecule type" value="Genomic_DNA"/>
</dbReference>
<dbReference type="Proteomes" id="UP000014500">
    <property type="component" value="Unassembled WGS sequence"/>
</dbReference>
<feature type="region of interest" description="Disordered" evidence="2">
    <location>
        <begin position="291"/>
        <end position="335"/>
    </location>
</feature>
<reference evidence="4" key="1">
    <citation type="submission" date="2011-05" db="EMBL/GenBank/DDBJ databases">
        <authorList>
            <person name="Richards S.R."/>
            <person name="Qu J."/>
            <person name="Jiang H."/>
            <person name="Jhangiani S.N."/>
            <person name="Agravi P."/>
            <person name="Goodspeed R."/>
            <person name="Gross S."/>
            <person name="Mandapat C."/>
            <person name="Jackson L."/>
            <person name="Mathew T."/>
            <person name="Pu L."/>
            <person name="Thornton R."/>
            <person name="Saada N."/>
            <person name="Wilczek-Boney K.B."/>
            <person name="Lee S."/>
            <person name="Kovar C."/>
            <person name="Wu Y."/>
            <person name="Scherer S.E."/>
            <person name="Worley K.C."/>
            <person name="Muzny D.M."/>
            <person name="Gibbs R."/>
        </authorList>
    </citation>
    <scope>NUCLEOTIDE SEQUENCE</scope>
    <source>
        <strain evidence="4">Brora</strain>
    </source>
</reference>
<proteinExistence type="predicted"/>
<dbReference type="PhylomeDB" id="T1IV83"/>
<dbReference type="AlphaFoldDB" id="T1IV83"/>
<evidence type="ECO:0000313" key="4">
    <source>
        <dbReference type="Proteomes" id="UP000014500"/>
    </source>
</evidence>